<feature type="signal peptide" evidence="1">
    <location>
        <begin position="1"/>
        <end position="22"/>
    </location>
</feature>
<keyword evidence="1" id="KW-0732">Signal</keyword>
<sequence length="96" mass="10733">MSALARLASRFLAAATIVIASASCTSTQPASPRLLARCTQLYMLWFRYEQHTTFHHTGQQAQAELALDDCKQGRYDAGLQQLEKMLRRGQVPIPPE</sequence>
<evidence type="ECO:0000313" key="3">
    <source>
        <dbReference type="Proteomes" id="UP000727907"/>
    </source>
</evidence>
<comment type="caution">
    <text evidence="2">The sequence shown here is derived from an EMBL/GenBank/DDBJ whole genome shotgun (WGS) entry which is preliminary data.</text>
</comment>
<reference evidence="2 3" key="1">
    <citation type="submission" date="2021-06" db="EMBL/GenBank/DDBJ databases">
        <authorList>
            <person name="Lee D.H."/>
        </authorList>
    </citation>
    <scope>NUCLEOTIDE SEQUENCE [LARGE SCALE GENOMIC DNA]</scope>
    <source>
        <strain evidence="2 3">MMS21-HV4-11</strain>
    </source>
</reference>
<organism evidence="2 3">
    <name type="scientific">Reyranella humidisoli</name>
    <dbReference type="NCBI Taxonomy" id="2849149"/>
    <lineage>
        <taxon>Bacteria</taxon>
        <taxon>Pseudomonadati</taxon>
        <taxon>Pseudomonadota</taxon>
        <taxon>Alphaproteobacteria</taxon>
        <taxon>Hyphomicrobiales</taxon>
        <taxon>Reyranellaceae</taxon>
        <taxon>Reyranella</taxon>
    </lineage>
</organism>
<name>A0ABS6IIX7_9HYPH</name>
<dbReference type="EMBL" id="JAHOPB010000001">
    <property type="protein sequence ID" value="MBU8873707.1"/>
    <property type="molecule type" value="Genomic_DNA"/>
</dbReference>
<evidence type="ECO:0008006" key="4">
    <source>
        <dbReference type="Google" id="ProtNLM"/>
    </source>
</evidence>
<proteinExistence type="predicted"/>
<evidence type="ECO:0000256" key="1">
    <source>
        <dbReference type="SAM" id="SignalP"/>
    </source>
</evidence>
<keyword evidence="3" id="KW-1185">Reference proteome</keyword>
<protein>
    <recommendedName>
        <fullName evidence="4">Lipoprotein</fullName>
    </recommendedName>
</protein>
<dbReference type="RefSeq" id="WP_216958110.1">
    <property type="nucleotide sequence ID" value="NZ_JAHOPB010000001.1"/>
</dbReference>
<dbReference type="PROSITE" id="PS51257">
    <property type="entry name" value="PROKAR_LIPOPROTEIN"/>
    <property type="match status" value="1"/>
</dbReference>
<dbReference type="Proteomes" id="UP000727907">
    <property type="component" value="Unassembled WGS sequence"/>
</dbReference>
<feature type="chain" id="PRO_5047252104" description="Lipoprotein" evidence="1">
    <location>
        <begin position="23"/>
        <end position="96"/>
    </location>
</feature>
<gene>
    <name evidence="2" type="ORF">KQ910_08020</name>
</gene>
<evidence type="ECO:0000313" key="2">
    <source>
        <dbReference type="EMBL" id="MBU8873707.1"/>
    </source>
</evidence>
<accession>A0ABS6IIX7</accession>